<dbReference type="InterPro" id="IPR049389">
    <property type="entry name" value="TTHA0281-like"/>
</dbReference>
<comment type="caution">
    <text evidence="1">The sequence shown here is derived from an EMBL/GenBank/DDBJ whole genome shotgun (WGS) entry which is preliminary data.</text>
</comment>
<name>A0A1F6AI61_9BACT</name>
<dbReference type="InterPro" id="IPR051404">
    <property type="entry name" value="TA_system_antitoxin"/>
</dbReference>
<organism evidence="1 2">
    <name type="scientific">Candidatus Gottesmanbacteria bacterium RIFCSPLOWO2_01_FULL_43_11b</name>
    <dbReference type="NCBI Taxonomy" id="1798392"/>
    <lineage>
        <taxon>Bacteria</taxon>
        <taxon>Candidatus Gottesmaniibacteriota</taxon>
    </lineage>
</organism>
<dbReference type="Gene3D" id="3.30.160.250">
    <property type="match status" value="1"/>
</dbReference>
<dbReference type="Proteomes" id="UP000178759">
    <property type="component" value="Unassembled WGS sequence"/>
</dbReference>
<proteinExistence type="predicted"/>
<dbReference type="PANTHER" id="PTHR34504">
    <property type="entry name" value="ANTITOXIN HICB"/>
    <property type="match status" value="1"/>
</dbReference>
<dbReference type="Pfam" id="PF21748">
    <property type="entry name" value="UPF0150"/>
    <property type="match status" value="1"/>
</dbReference>
<reference evidence="1 2" key="1">
    <citation type="journal article" date="2016" name="Nat. Commun.">
        <title>Thousands of microbial genomes shed light on interconnected biogeochemical processes in an aquifer system.</title>
        <authorList>
            <person name="Anantharaman K."/>
            <person name="Brown C.T."/>
            <person name="Hug L.A."/>
            <person name="Sharon I."/>
            <person name="Castelle C.J."/>
            <person name="Probst A.J."/>
            <person name="Thomas B.C."/>
            <person name="Singh A."/>
            <person name="Wilkins M.J."/>
            <person name="Karaoz U."/>
            <person name="Brodie E.L."/>
            <person name="Williams K.H."/>
            <person name="Hubbard S.S."/>
            <person name="Banfield J.F."/>
        </authorList>
    </citation>
    <scope>NUCLEOTIDE SEQUENCE [LARGE SCALE GENOMIC DNA]</scope>
</reference>
<accession>A0A1F6AI61</accession>
<protein>
    <submittedName>
        <fullName evidence="1">Uncharacterized protein</fullName>
    </submittedName>
</protein>
<dbReference type="InterPro" id="IPR035069">
    <property type="entry name" value="TTHA1013/TTHA0281-like"/>
</dbReference>
<sequence>MSRTYRTIITKDDAGYHGWVPALPGCHTYGKTIEDTQKNLKEAIEGWLLTREARHWPIPEDTLIETLQTVTLPPGSSLSTYA</sequence>
<evidence type="ECO:0000313" key="2">
    <source>
        <dbReference type="Proteomes" id="UP000178759"/>
    </source>
</evidence>
<dbReference type="STRING" id="1798392.A3A79_02020"/>
<evidence type="ECO:0000313" key="1">
    <source>
        <dbReference type="EMBL" id="OGG23957.1"/>
    </source>
</evidence>
<dbReference type="EMBL" id="MFJV01000001">
    <property type="protein sequence ID" value="OGG23957.1"/>
    <property type="molecule type" value="Genomic_DNA"/>
</dbReference>
<gene>
    <name evidence="1" type="ORF">A3A79_02020</name>
</gene>
<dbReference type="PANTHER" id="PTHR34504:SF2">
    <property type="entry name" value="UPF0150 PROTEIN SSL0259"/>
    <property type="match status" value="1"/>
</dbReference>
<dbReference type="AlphaFoldDB" id="A0A1F6AI61"/>
<dbReference type="SUPFAM" id="SSF143100">
    <property type="entry name" value="TTHA1013/TTHA0281-like"/>
    <property type="match status" value="1"/>
</dbReference>